<name>A0A238F3I8_9BASI</name>
<reference evidence="4" key="1">
    <citation type="submission" date="2016-09" db="EMBL/GenBank/DDBJ databases">
        <authorList>
            <person name="Jeantristanb JTB J.-T."/>
            <person name="Ricardo R."/>
        </authorList>
    </citation>
    <scope>NUCLEOTIDE SEQUENCE [LARGE SCALE GENOMIC DNA]</scope>
</reference>
<gene>
    <name evidence="3" type="ORF">BQ2448_5176</name>
</gene>
<evidence type="ECO:0000313" key="4">
    <source>
        <dbReference type="Proteomes" id="UP000198372"/>
    </source>
</evidence>
<evidence type="ECO:0000256" key="2">
    <source>
        <dbReference type="SAM" id="Phobius"/>
    </source>
</evidence>
<dbReference type="EMBL" id="FMSP01000002">
    <property type="protein sequence ID" value="SCV67565.1"/>
    <property type="molecule type" value="Genomic_DNA"/>
</dbReference>
<evidence type="ECO:0000313" key="3">
    <source>
        <dbReference type="EMBL" id="SCV67565.1"/>
    </source>
</evidence>
<keyword evidence="2" id="KW-0472">Membrane</keyword>
<evidence type="ECO:0000256" key="1">
    <source>
        <dbReference type="SAM" id="MobiDB-lite"/>
    </source>
</evidence>
<dbReference type="STRING" id="269621.A0A238F3I8"/>
<accession>A0A238F3I8</accession>
<feature type="compositionally biased region" description="Polar residues" evidence="1">
    <location>
        <begin position="277"/>
        <end position="291"/>
    </location>
</feature>
<feature type="transmembrane region" description="Helical" evidence="2">
    <location>
        <begin position="198"/>
        <end position="219"/>
    </location>
</feature>
<dbReference type="AlphaFoldDB" id="A0A238F3I8"/>
<proteinExistence type="predicted"/>
<keyword evidence="2" id="KW-0812">Transmembrane</keyword>
<keyword evidence="4" id="KW-1185">Reference proteome</keyword>
<dbReference type="OrthoDB" id="3363836at2759"/>
<feature type="region of interest" description="Disordered" evidence="1">
    <location>
        <begin position="277"/>
        <end position="368"/>
    </location>
</feature>
<dbReference type="Proteomes" id="UP000198372">
    <property type="component" value="Unassembled WGS sequence"/>
</dbReference>
<protein>
    <submittedName>
        <fullName evidence="3">BQ2448_5176 protein</fullName>
    </submittedName>
</protein>
<organism evidence="3 4">
    <name type="scientific">Microbotryum intermedium</name>
    <dbReference type="NCBI Taxonomy" id="269621"/>
    <lineage>
        <taxon>Eukaryota</taxon>
        <taxon>Fungi</taxon>
        <taxon>Dikarya</taxon>
        <taxon>Basidiomycota</taxon>
        <taxon>Pucciniomycotina</taxon>
        <taxon>Microbotryomycetes</taxon>
        <taxon>Microbotryales</taxon>
        <taxon>Microbotryaceae</taxon>
        <taxon>Microbotryum</taxon>
    </lineage>
</organism>
<sequence>MLHASSHVPASVHLTKHAHVGRRATCTALYSYPSPASSVPVLQDVLFRWDNTCYNFTEIDLYLSVQTLASGLVPVHVWTQIDFGVGATEVRLDPTWWNASSSGGDSVSAQVSPTADYPALVCWRMTNGGTWAPQLGMTASGSPLWNTAAPSSSAFKITNIYNTSYTNAPATIAAANDSSTASSGHPDSMDEGLTGARLAAAVATPLVALMIVVCAYLAWHKFYRKRGDKKRWSAVIDKRVSMMSEGTWQPSVSIISRPESHIRRSRQSTSTYVNLEGTQRGSIIRPSSTYSGEHVSPPRRQVDRSSRISFASIPDLSRRDTSDKLPGQHHQHGRTRSDVGPLCSRRDHMKLSSSPSEGALNPRPTRTSAYKSSLRHEVLLSDPAKVEPSDVDLPHTCSVRSPAEDLAHSISSDIQPTRRRFQQTGMPCSC</sequence>
<keyword evidence="2" id="KW-1133">Transmembrane helix</keyword>